<protein>
    <submittedName>
        <fullName evidence="4">PAS/PAC sensor hybrid histidine kinase</fullName>
    </submittedName>
</protein>
<dbReference type="AlphaFoldDB" id="A0A158CQD4"/>
<dbReference type="EMBL" id="FCOI02000026">
    <property type="protein sequence ID" value="SAK84528.1"/>
    <property type="molecule type" value="Genomic_DNA"/>
</dbReference>
<dbReference type="SUPFAM" id="SSF52172">
    <property type="entry name" value="CheY-like"/>
    <property type="match status" value="1"/>
</dbReference>
<dbReference type="Proteomes" id="UP000054624">
    <property type="component" value="Unassembled WGS sequence"/>
</dbReference>
<dbReference type="PANTHER" id="PTHR44591:SF21">
    <property type="entry name" value="TWO-COMPONENT RESPONSE REGULATOR"/>
    <property type="match status" value="1"/>
</dbReference>
<organism evidence="4 5">
    <name type="scientific">Caballeronia temeraria</name>
    <dbReference type="NCBI Taxonomy" id="1777137"/>
    <lineage>
        <taxon>Bacteria</taxon>
        <taxon>Pseudomonadati</taxon>
        <taxon>Pseudomonadota</taxon>
        <taxon>Betaproteobacteria</taxon>
        <taxon>Burkholderiales</taxon>
        <taxon>Burkholderiaceae</taxon>
        <taxon>Caballeronia</taxon>
    </lineage>
</organism>
<evidence type="ECO:0000256" key="2">
    <source>
        <dbReference type="PROSITE-ProRule" id="PRU00169"/>
    </source>
</evidence>
<reference evidence="5" key="1">
    <citation type="submission" date="2016-01" db="EMBL/GenBank/DDBJ databases">
        <authorList>
            <person name="Peeters Charlotte."/>
        </authorList>
    </citation>
    <scope>NUCLEOTIDE SEQUENCE [LARGE SCALE GENOMIC DNA]</scope>
</reference>
<feature type="modified residue" description="4-aspartylphosphate" evidence="2">
    <location>
        <position position="70"/>
    </location>
</feature>
<sequence length="138" mass="14727">MPVSATILERVVAKASNPATILVVDDEEAIRLLLSEVLTEAGYRVLEAPDASGALTVVVSNARLDLLITDIGLPGGMDGHRLAALARQMREDLAIVLISGHGEIARDQQSGHDMHLLRKPFLMEELTSTVSHLLSGAV</sequence>
<evidence type="ECO:0000313" key="4">
    <source>
        <dbReference type="EMBL" id="SAK84528.1"/>
    </source>
</evidence>
<dbReference type="InterPro" id="IPR001789">
    <property type="entry name" value="Sig_transdc_resp-reg_receiver"/>
</dbReference>
<evidence type="ECO:0000259" key="3">
    <source>
        <dbReference type="PROSITE" id="PS50110"/>
    </source>
</evidence>
<dbReference type="InterPro" id="IPR050595">
    <property type="entry name" value="Bact_response_regulator"/>
</dbReference>
<evidence type="ECO:0000256" key="1">
    <source>
        <dbReference type="ARBA" id="ARBA00022553"/>
    </source>
</evidence>
<proteinExistence type="predicted"/>
<dbReference type="InterPro" id="IPR011006">
    <property type="entry name" value="CheY-like_superfamily"/>
</dbReference>
<keyword evidence="5" id="KW-1185">Reference proteome</keyword>
<dbReference type="Pfam" id="PF00072">
    <property type="entry name" value="Response_reg"/>
    <property type="match status" value="1"/>
</dbReference>
<feature type="domain" description="Response regulatory" evidence="3">
    <location>
        <begin position="20"/>
        <end position="134"/>
    </location>
</feature>
<keyword evidence="1 2" id="KW-0597">Phosphoprotein</keyword>
<keyword evidence="4" id="KW-0808">Transferase</keyword>
<evidence type="ECO:0000313" key="5">
    <source>
        <dbReference type="Proteomes" id="UP000054624"/>
    </source>
</evidence>
<name>A0A158CQD4_9BURK</name>
<dbReference type="PANTHER" id="PTHR44591">
    <property type="entry name" value="STRESS RESPONSE REGULATOR PROTEIN 1"/>
    <property type="match status" value="1"/>
</dbReference>
<gene>
    <name evidence="4" type="ORF">AWB76_05850</name>
</gene>
<dbReference type="Gene3D" id="3.40.50.2300">
    <property type="match status" value="1"/>
</dbReference>
<dbReference type="STRING" id="1777137.AWB76_05850"/>
<dbReference type="PROSITE" id="PS50110">
    <property type="entry name" value="RESPONSE_REGULATORY"/>
    <property type="match status" value="1"/>
</dbReference>
<keyword evidence="4" id="KW-0418">Kinase</keyword>
<dbReference type="GO" id="GO:0000160">
    <property type="term" value="P:phosphorelay signal transduction system"/>
    <property type="evidence" value="ECO:0007669"/>
    <property type="project" value="InterPro"/>
</dbReference>
<dbReference type="GO" id="GO:0016301">
    <property type="term" value="F:kinase activity"/>
    <property type="evidence" value="ECO:0007669"/>
    <property type="project" value="UniProtKB-KW"/>
</dbReference>
<accession>A0A158CQD4</accession>
<dbReference type="SMART" id="SM00448">
    <property type="entry name" value="REC"/>
    <property type="match status" value="1"/>
</dbReference>